<feature type="compositionally biased region" description="Basic and acidic residues" evidence="1">
    <location>
        <begin position="434"/>
        <end position="446"/>
    </location>
</feature>
<feature type="compositionally biased region" description="Polar residues" evidence="1">
    <location>
        <begin position="231"/>
        <end position="240"/>
    </location>
</feature>
<feature type="compositionally biased region" description="Basic and acidic residues" evidence="1">
    <location>
        <begin position="566"/>
        <end position="579"/>
    </location>
</feature>
<dbReference type="Proteomes" id="UP000243686">
    <property type="component" value="Unassembled WGS sequence"/>
</dbReference>
<dbReference type="EMBL" id="KV891647">
    <property type="protein sequence ID" value="OON22936.1"/>
    <property type="molecule type" value="Genomic_DNA"/>
</dbReference>
<keyword evidence="3" id="KW-1185">Reference proteome</keyword>
<feature type="region of interest" description="Disordered" evidence="1">
    <location>
        <begin position="633"/>
        <end position="658"/>
    </location>
</feature>
<evidence type="ECO:0000313" key="2">
    <source>
        <dbReference type="EMBL" id="OON22936.1"/>
    </source>
</evidence>
<organism evidence="2 3">
    <name type="scientific">Opisthorchis viverrini</name>
    <name type="common">Southeast Asian liver fluke</name>
    <dbReference type="NCBI Taxonomy" id="6198"/>
    <lineage>
        <taxon>Eukaryota</taxon>
        <taxon>Metazoa</taxon>
        <taxon>Spiralia</taxon>
        <taxon>Lophotrochozoa</taxon>
        <taxon>Platyhelminthes</taxon>
        <taxon>Trematoda</taxon>
        <taxon>Digenea</taxon>
        <taxon>Opisthorchiida</taxon>
        <taxon>Opisthorchiata</taxon>
        <taxon>Opisthorchiidae</taxon>
        <taxon>Opisthorchis</taxon>
    </lineage>
</organism>
<feature type="compositionally biased region" description="Low complexity" evidence="1">
    <location>
        <begin position="340"/>
        <end position="354"/>
    </location>
</feature>
<feature type="compositionally biased region" description="Low complexity" evidence="1">
    <location>
        <begin position="248"/>
        <end position="259"/>
    </location>
</feature>
<name>A0A1S8X8D9_OPIVI</name>
<feature type="region of interest" description="Disordered" evidence="1">
    <location>
        <begin position="220"/>
        <end position="278"/>
    </location>
</feature>
<proteinExistence type="predicted"/>
<feature type="region of interest" description="Disordered" evidence="1">
    <location>
        <begin position="291"/>
        <end position="354"/>
    </location>
</feature>
<evidence type="ECO:0000313" key="3">
    <source>
        <dbReference type="Proteomes" id="UP000243686"/>
    </source>
</evidence>
<protein>
    <submittedName>
        <fullName evidence="2">Uncharacterized protein</fullName>
    </submittedName>
</protein>
<evidence type="ECO:0000256" key="1">
    <source>
        <dbReference type="SAM" id="MobiDB-lite"/>
    </source>
</evidence>
<feature type="compositionally biased region" description="Basic and acidic residues" evidence="1">
    <location>
        <begin position="499"/>
        <end position="510"/>
    </location>
</feature>
<dbReference type="AlphaFoldDB" id="A0A1S8X8D9"/>
<sequence length="673" mass="73132">MAGTASFLSVLGHAAYLAANEKEEQLIWWSVICRTGGRIRASYSGSRTRAGDLNILGFGLWKPFGRHRSWNITVGSLRAYFEIAREHDTAISARSVIAVLNEATVVWGETNKPYREPGSQDYKPYKKLTRPEALHCLPCTSTSNVDNHTDLLSLCLSDASACLSIVRNHSSQRWYVMYITPIYSIFLQAEKHEPAQEPPRKSKRKGLFAKMGKRLSLPFFKRNRGRCPQPKTDQASSVEQVNPEPIDPSSASAPVPGASHLSPRDSVPSRPPYPPAFQGELCTKLRARGSSNHSIDVSSPLQAETEGSLSAQNVSPDLAGMQHKLAVGRQRNRRPPTRGAANKSSSSNESMEIASDLDDEGCIAFFSSPSVVSTTFSTPKLESIDEELVSTQASPDLTEVASTTPLFSRVKAPARPPQPDLTPLMVSAEMITEPKKACSRSPEPKQQRMSGAGLSHNVHHVNAIQEIFQELDVSEPSVSDSPSPAPVVDDDEPAQQPLNEEKEKETEANPRRLRSLSSSERDDLLKRASLLSSGSRAPDSFKRPISMFSADPVDQSPVAGMYHSSTTEKRGSTSDEEKTTNSAANFRPEVKSPHSVRHSLPAPDAVSKPVNGICSGVSDDLGSVSDRASVFGAHLHSPKPIADSPRRRSKESTNSSVSLISCATFGVPPRTVV</sequence>
<feature type="compositionally biased region" description="Polar residues" evidence="1">
    <location>
        <begin position="291"/>
        <end position="315"/>
    </location>
</feature>
<accession>A0A1S8X8D9</accession>
<gene>
    <name evidence="2" type="ORF">X801_01161</name>
</gene>
<feature type="region of interest" description="Disordered" evidence="1">
    <location>
        <begin position="472"/>
        <end position="610"/>
    </location>
</feature>
<feature type="region of interest" description="Disordered" evidence="1">
    <location>
        <begin position="434"/>
        <end position="453"/>
    </location>
</feature>
<reference evidence="2 3" key="1">
    <citation type="submission" date="2015-03" db="EMBL/GenBank/DDBJ databases">
        <title>Draft genome of the nematode, Opisthorchis viverrini.</title>
        <authorList>
            <person name="Mitreva M."/>
        </authorList>
    </citation>
    <scope>NUCLEOTIDE SEQUENCE [LARGE SCALE GENOMIC DNA]</scope>
    <source>
        <strain evidence="2">Khon Kaen</strain>
    </source>
</reference>